<name>A0ABQ0L8E4_MYCCL</name>
<evidence type="ECO:0000313" key="2">
    <source>
        <dbReference type="Proteomes" id="UP000815677"/>
    </source>
</evidence>
<dbReference type="Proteomes" id="UP000815677">
    <property type="component" value="Unassembled WGS sequence"/>
</dbReference>
<reference evidence="1" key="1">
    <citation type="submission" date="2014-09" db="EMBL/GenBank/DDBJ databases">
        <title>Genome sequence of the luminous mushroom Mycena chlorophos for searching fungal bioluminescence genes.</title>
        <authorList>
            <person name="Tanaka Y."/>
            <person name="Kasuga D."/>
            <person name="Oba Y."/>
            <person name="Hase S."/>
            <person name="Sato K."/>
            <person name="Oba Y."/>
            <person name="Sakakibara Y."/>
        </authorList>
    </citation>
    <scope>NUCLEOTIDE SEQUENCE</scope>
</reference>
<gene>
    <name evidence="1" type="ORF">MCHLO_04829</name>
</gene>
<accession>A0ABQ0L8E4</accession>
<proteinExistence type="predicted"/>
<organism evidence="1 2">
    <name type="scientific">Mycena chlorophos</name>
    <name type="common">Agaric fungus</name>
    <name type="synonym">Agaricus chlorophos</name>
    <dbReference type="NCBI Taxonomy" id="658473"/>
    <lineage>
        <taxon>Eukaryota</taxon>
        <taxon>Fungi</taxon>
        <taxon>Dikarya</taxon>
        <taxon>Basidiomycota</taxon>
        <taxon>Agaricomycotina</taxon>
        <taxon>Agaricomycetes</taxon>
        <taxon>Agaricomycetidae</taxon>
        <taxon>Agaricales</taxon>
        <taxon>Marasmiineae</taxon>
        <taxon>Mycenaceae</taxon>
        <taxon>Mycena</taxon>
    </lineage>
</organism>
<dbReference type="EMBL" id="DF843416">
    <property type="protein sequence ID" value="GAT47368.1"/>
    <property type="molecule type" value="Genomic_DNA"/>
</dbReference>
<protein>
    <submittedName>
        <fullName evidence="1">Uncharacterized protein</fullName>
    </submittedName>
</protein>
<keyword evidence="2" id="KW-1185">Reference proteome</keyword>
<sequence>MNQKLFQRKRRPPPTLPERIRGYARRAAHGDGLPADRQRGAVQLVRRRREQHPRLLGYPDGGDYPAAGLSVGGDGRWRMESVGCGYGVCGGDAVVLLLGWDVCLVKKKSRLLLELVGPSRKYAAEESQIRFD</sequence>
<evidence type="ECO:0000313" key="1">
    <source>
        <dbReference type="EMBL" id="GAT47368.1"/>
    </source>
</evidence>